<sequence>MVKTESEKEDGRYQDLMDQMKAEKAKWDAEEEQDETDALLSKAIEMALSQGKGWKPGEKEKYLEEMMDDDYIHPMFATDEDELAKSGMAEAFSSLMYDDPPARTMMECKQKGTEAFMNGKKNVAKNVQYYRDAINHYYESYHWADKVTPDQPSVDGDGQILEDIPAYSKDELDLFKSTVLANAAMAHMQIKNWGYVRDDSGRALKYNPKNIKAWYRLAKAHQMLQNWEEAGDAIDSGLEIESKNKDLLKLQKLLEKKIAKARLERQKREKARAERVSRVKKVWKHCKETGITLGRVPLVSKVNDDDDEDDENVDESKWHNHHPHTGKLPQQLSYDSTEWSWPTMFVYPSHHQSDFISNFAESDMIALRMAEAFPELDEGQNETSIPWDYNNQFICSKLAVYFEVHCTEDDGDVIHPECVEKLKDQGSCMRFYESSRALKGDEGPDMATVARCLERKHLHRQRKAWKKKHKSLWSKPNPCPVVRVHPAATLIDILKDTRMVVPNFLVTFILFPEDHPAHEAFLKEHKCLGMLVPTQSG</sequence>
<evidence type="ECO:0000256" key="5">
    <source>
        <dbReference type="SAM" id="MobiDB-lite"/>
    </source>
</evidence>
<reference evidence="7 8" key="1">
    <citation type="journal article" date="2021" name="Sci. Rep.">
        <title>The genome of the diatom Chaetoceros tenuissimus carries an ancient integrated fragment of an extant virus.</title>
        <authorList>
            <person name="Hongo Y."/>
            <person name="Kimura K."/>
            <person name="Takaki Y."/>
            <person name="Yoshida Y."/>
            <person name="Baba S."/>
            <person name="Kobayashi G."/>
            <person name="Nagasaki K."/>
            <person name="Hano T."/>
            <person name="Tomaru Y."/>
        </authorList>
    </citation>
    <scope>NUCLEOTIDE SEQUENCE [LARGE SCALE GENOMIC DNA]</scope>
    <source>
        <strain evidence="7 8">NIES-3715</strain>
    </source>
</reference>
<evidence type="ECO:0000259" key="6">
    <source>
        <dbReference type="Pfam" id="PF18972"/>
    </source>
</evidence>
<keyword evidence="8" id="KW-1185">Reference proteome</keyword>
<evidence type="ECO:0000313" key="8">
    <source>
        <dbReference type="Proteomes" id="UP001054902"/>
    </source>
</evidence>
<dbReference type="PANTHER" id="PTHR46035:SF1">
    <property type="entry name" value="TETRATRICOPEPTIDE REPEAT PROTEIN 4"/>
    <property type="match status" value="1"/>
</dbReference>
<keyword evidence="2" id="KW-0802">TPR repeat</keyword>
<dbReference type="CDD" id="cd21377">
    <property type="entry name" value="CTWD_Cns1-like"/>
    <property type="match status" value="1"/>
</dbReference>
<evidence type="ECO:0000313" key="7">
    <source>
        <dbReference type="EMBL" id="GFH43685.1"/>
    </source>
</evidence>
<dbReference type="EMBL" id="BLLK01000014">
    <property type="protein sequence ID" value="GFH43685.1"/>
    <property type="molecule type" value="Genomic_DNA"/>
</dbReference>
<feature type="domain" description="Cns1/TTC4 wheel" evidence="6">
    <location>
        <begin position="337"/>
        <end position="404"/>
    </location>
</feature>
<comment type="similarity">
    <text evidence="3">Belongs to the TTC4 family.</text>
</comment>
<dbReference type="Pfam" id="PF18972">
    <property type="entry name" value="Wheel"/>
    <property type="match status" value="1"/>
</dbReference>
<dbReference type="GO" id="GO:0030544">
    <property type="term" value="F:Hsp70 protein binding"/>
    <property type="evidence" value="ECO:0007669"/>
    <property type="project" value="TreeGrafter"/>
</dbReference>
<dbReference type="SMART" id="SM00028">
    <property type="entry name" value="TPR"/>
    <property type="match status" value="2"/>
</dbReference>
<dbReference type="Proteomes" id="UP001054902">
    <property type="component" value="Unassembled WGS sequence"/>
</dbReference>
<feature type="coiled-coil region" evidence="4">
    <location>
        <begin position="240"/>
        <end position="276"/>
    </location>
</feature>
<dbReference type="GO" id="GO:0005829">
    <property type="term" value="C:cytosol"/>
    <property type="evidence" value="ECO:0007669"/>
    <property type="project" value="TreeGrafter"/>
</dbReference>
<keyword evidence="1" id="KW-0677">Repeat</keyword>
<evidence type="ECO:0000256" key="3">
    <source>
        <dbReference type="ARBA" id="ARBA00023602"/>
    </source>
</evidence>
<evidence type="ECO:0000256" key="1">
    <source>
        <dbReference type="ARBA" id="ARBA00022737"/>
    </source>
</evidence>
<name>A0AAD3GYJ6_9STRA</name>
<evidence type="ECO:0000256" key="2">
    <source>
        <dbReference type="ARBA" id="ARBA00022803"/>
    </source>
</evidence>
<dbReference type="GO" id="GO:0051879">
    <property type="term" value="F:Hsp90 protein binding"/>
    <property type="evidence" value="ECO:0007669"/>
    <property type="project" value="InterPro"/>
</dbReference>
<dbReference type="PANTHER" id="PTHR46035">
    <property type="entry name" value="TETRATRICOPEPTIDE REPEAT PROTEIN 4"/>
    <property type="match status" value="1"/>
</dbReference>
<gene>
    <name evidence="7" type="ORF">CTEN210_00158</name>
</gene>
<evidence type="ECO:0000256" key="4">
    <source>
        <dbReference type="SAM" id="Coils"/>
    </source>
</evidence>
<dbReference type="InterPro" id="IPR044059">
    <property type="entry name" value="Csn1/TTC4_wheel"/>
</dbReference>
<dbReference type="Gene3D" id="1.25.40.10">
    <property type="entry name" value="Tetratricopeptide repeat domain"/>
    <property type="match status" value="1"/>
</dbReference>
<feature type="region of interest" description="Disordered" evidence="5">
    <location>
        <begin position="1"/>
        <end position="33"/>
    </location>
</feature>
<protein>
    <recommendedName>
        <fullName evidence="6">Cns1/TTC4 wheel domain-containing protein</fullName>
    </recommendedName>
</protein>
<keyword evidence="4" id="KW-0175">Coiled coil</keyword>
<dbReference type="InterPro" id="IPR019734">
    <property type="entry name" value="TPR_rpt"/>
</dbReference>
<dbReference type="AlphaFoldDB" id="A0AAD3GYJ6"/>
<organism evidence="7 8">
    <name type="scientific">Chaetoceros tenuissimus</name>
    <dbReference type="NCBI Taxonomy" id="426638"/>
    <lineage>
        <taxon>Eukaryota</taxon>
        <taxon>Sar</taxon>
        <taxon>Stramenopiles</taxon>
        <taxon>Ochrophyta</taxon>
        <taxon>Bacillariophyta</taxon>
        <taxon>Coscinodiscophyceae</taxon>
        <taxon>Chaetocerotophycidae</taxon>
        <taxon>Chaetocerotales</taxon>
        <taxon>Chaetocerotaceae</taxon>
        <taxon>Chaetoceros</taxon>
    </lineage>
</organism>
<comment type="caution">
    <text evidence="7">The sequence shown here is derived from an EMBL/GenBank/DDBJ whole genome shotgun (WGS) entry which is preliminary data.</text>
</comment>
<dbReference type="InterPro" id="IPR011990">
    <property type="entry name" value="TPR-like_helical_dom_sf"/>
</dbReference>
<accession>A0AAD3GYJ6</accession>
<proteinExistence type="inferred from homology"/>
<dbReference type="GO" id="GO:0005634">
    <property type="term" value="C:nucleus"/>
    <property type="evidence" value="ECO:0007669"/>
    <property type="project" value="TreeGrafter"/>
</dbReference>
<feature type="region of interest" description="Disordered" evidence="5">
    <location>
        <begin position="301"/>
        <end position="329"/>
    </location>
</feature>
<dbReference type="GO" id="GO:0006457">
    <property type="term" value="P:protein folding"/>
    <property type="evidence" value="ECO:0007669"/>
    <property type="project" value="TreeGrafter"/>
</dbReference>
<feature type="compositionally biased region" description="Basic and acidic residues" evidence="5">
    <location>
        <begin position="1"/>
        <end position="28"/>
    </location>
</feature>
<feature type="compositionally biased region" description="Acidic residues" evidence="5">
    <location>
        <begin position="304"/>
        <end position="313"/>
    </location>
</feature>
<dbReference type="SUPFAM" id="SSF48452">
    <property type="entry name" value="TPR-like"/>
    <property type="match status" value="1"/>
</dbReference>